<evidence type="ECO:0000256" key="13">
    <source>
        <dbReference type="ARBA" id="ARBA00023180"/>
    </source>
</evidence>
<comment type="similarity">
    <text evidence="2 14">Belongs to the integrin beta chain family.</text>
</comment>
<dbReference type="SMART" id="SM00187">
    <property type="entry name" value="INB"/>
    <property type="match status" value="1"/>
</dbReference>
<dbReference type="InterPro" id="IPR057243">
    <property type="entry name" value="Integrin_I-EGF_CS"/>
</dbReference>
<evidence type="ECO:0000256" key="14">
    <source>
        <dbReference type="RuleBase" id="RU000633"/>
    </source>
</evidence>
<dbReference type="Pfam" id="PF00362">
    <property type="entry name" value="Integrin_beta"/>
    <property type="match status" value="1"/>
</dbReference>
<dbReference type="InterPro" id="IPR002369">
    <property type="entry name" value="Integrin_bsu_VWA"/>
</dbReference>
<dbReference type="InterPro" id="IPR040622">
    <property type="entry name" value="EGF_integrin_1"/>
</dbReference>
<evidence type="ECO:0000259" key="15">
    <source>
        <dbReference type="SMART" id="SM00187"/>
    </source>
</evidence>
<dbReference type="GO" id="GO:0007229">
    <property type="term" value="P:integrin-mediated signaling pathway"/>
    <property type="evidence" value="ECO:0007669"/>
    <property type="project" value="UniProtKB-KW"/>
</dbReference>
<dbReference type="FunFam" id="2.10.25.10:FF:000036">
    <property type="entry name" value="Integrin beta"/>
    <property type="match status" value="1"/>
</dbReference>
<dbReference type="Proteomes" id="UP000283509">
    <property type="component" value="Unassembled WGS sequence"/>
</dbReference>
<evidence type="ECO:0000256" key="7">
    <source>
        <dbReference type="ARBA" id="ARBA00022737"/>
    </source>
</evidence>
<comment type="subcellular location">
    <subcellularLocation>
        <location evidence="1 14">Cell membrane</location>
        <topology evidence="1 14">Single-pass type I membrane protein</topology>
    </subcellularLocation>
</comment>
<dbReference type="SUPFAM" id="SSF57196">
    <property type="entry name" value="EGF/Laminin"/>
    <property type="match status" value="1"/>
</dbReference>
<dbReference type="GO" id="GO:0005925">
    <property type="term" value="C:focal adhesion"/>
    <property type="evidence" value="ECO:0007669"/>
    <property type="project" value="TreeGrafter"/>
</dbReference>
<dbReference type="PANTHER" id="PTHR10082:SF60">
    <property type="entry name" value="INTEGRIN BETA-PS"/>
    <property type="match status" value="1"/>
</dbReference>
<keyword evidence="9" id="KW-1133">Transmembrane helix</keyword>
<evidence type="ECO:0000256" key="9">
    <source>
        <dbReference type="ARBA" id="ARBA00022989"/>
    </source>
</evidence>
<evidence type="ECO:0000256" key="8">
    <source>
        <dbReference type="ARBA" id="ARBA00022889"/>
    </source>
</evidence>
<reference evidence="16 17" key="1">
    <citation type="submission" date="2018-04" db="EMBL/GenBank/DDBJ databases">
        <authorList>
            <person name="Zhang X."/>
            <person name="Yuan J."/>
            <person name="Li F."/>
            <person name="Xiang J."/>
        </authorList>
    </citation>
    <scope>NUCLEOTIDE SEQUENCE [LARGE SCALE GENOMIC DNA]</scope>
    <source>
        <tissue evidence="16">Muscle</tissue>
    </source>
</reference>
<keyword evidence="10 14" id="KW-0401">Integrin</keyword>
<dbReference type="InterPro" id="IPR036465">
    <property type="entry name" value="vWFA_dom_sf"/>
</dbReference>
<dbReference type="GO" id="GO:0033627">
    <property type="term" value="P:cell adhesion mediated by integrin"/>
    <property type="evidence" value="ECO:0007669"/>
    <property type="project" value="TreeGrafter"/>
</dbReference>
<evidence type="ECO:0000256" key="1">
    <source>
        <dbReference type="ARBA" id="ARBA00004251"/>
    </source>
</evidence>
<sequence length="578" mass="63513">MSLAVNTTPARHAFAIPTCVWCYEPNNRTARPRCRSRERADFPAVCHGEKSDPQNAYGVVRDEPLSADGDVENILQMSPQEVNLTVRIKETFNISLTYKHMANYPADIYYMMDGSKSMADDKDMLHSVGKELAEGMKKITSNLQLGFGIFVDKPVLPYVSTMSKNEAAYSFKNVLPLTSNTSAFTEEVKRAEGATNQDFPEGGFDGLMQAIVCEKDIKWRNASVRVIFFSTDAGFHFAGDGKLAGIVTPNDERCHLDGNELRKAHLYDFPSVAQINKMAKLHRINLVFAITAEQEPLYARLSQHIEGATSGVLASDSSNVVDLLTSSLKDIISKVELTQRDHNSHVSALKCPDNEKDWNPVVEVYPVGRQGSLQINLGMHCQCSCAKPGDKGYIVNAEACSRNGTSMCGVCECHEGFVGKACECYSNDDDGTGTISEDSCRQTNASAVCSDRGQCVCGQCQCKKPADPSQEIYGHYCQCTNYDCAVIGGELCSGHGECDCNACNCNDGWAGKHCSCSQDTDNCENRDLSIGEKPCSFLDEKDCRFDFAYEIDRDTGNVLLWAKQDLDCPEPVNTTGEF</sequence>
<evidence type="ECO:0000256" key="3">
    <source>
        <dbReference type="ARBA" id="ARBA00022475"/>
    </source>
</evidence>
<gene>
    <name evidence="16" type="ORF">C7M84_005024</name>
</gene>
<keyword evidence="8 14" id="KW-0130">Cell adhesion</keyword>
<dbReference type="EMBL" id="QCYY01001667">
    <property type="protein sequence ID" value="ROT76377.1"/>
    <property type="molecule type" value="Genomic_DNA"/>
</dbReference>
<keyword evidence="17" id="KW-1185">Reference proteome</keyword>
<keyword evidence="3" id="KW-1003">Cell membrane</keyword>
<name>A0A423TJ17_PENVA</name>
<keyword evidence="4" id="KW-0245">EGF-like domain</keyword>
<dbReference type="STRING" id="6689.A0A423TJ17"/>
<evidence type="ECO:0000256" key="2">
    <source>
        <dbReference type="ARBA" id="ARBA00007449"/>
    </source>
</evidence>
<evidence type="ECO:0000256" key="5">
    <source>
        <dbReference type="ARBA" id="ARBA00022692"/>
    </source>
</evidence>
<evidence type="ECO:0000256" key="12">
    <source>
        <dbReference type="ARBA" id="ARBA00023157"/>
    </source>
</evidence>
<evidence type="ECO:0000256" key="4">
    <source>
        <dbReference type="ARBA" id="ARBA00022536"/>
    </source>
</evidence>
<evidence type="ECO:0000256" key="11">
    <source>
        <dbReference type="ARBA" id="ARBA00023136"/>
    </source>
</evidence>
<dbReference type="Gene3D" id="2.60.40.1510">
    <property type="entry name" value="ntegrin, alpha v. Chain A, domain 3"/>
    <property type="match status" value="1"/>
</dbReference>
<keyword evidence="6" id="KW-0732">Signal</keyword>
<dbReference type="FunFam" id="3.40.50.410:FF:000002">
    <property type="entry name" value="Integrin beta"/>
    <property type="match status" value="1"/>
</dbReference>
<dbReference type="GO" id="GO:0016477">
    <property type="term" value="P:cell migration"/>
    <property type="evidence" value="ECO:0007669"/>
    <property type="project" value="TreeGrafter"/>
</dbReference>
<dbReference type="PANTHER" id="PTHR10082">
    <property type="entry name" value="INTEGRIN BETA SUBUNIT"/>
    <property type="match status" value="1"/>
</dbReference>
<dbReference type="InterPro" id="IPR013111">
    <property type="entry name" value="EGF_extracell"/>
</dbReference>
<feature type="domain" description="Integrin beta subunit VWA" evidence="15">
    <location>
        <begin position="15"/>
        <end position="383"/>
    </location>
</feature>
<dbReference type="Pfam" id="PF23105">
    <property type="entry name" value="EGF_integrin"/>
    <property type="match status" value="1"/>
</dbReference>
<organism evidence="16 17">
    <name type="scientific">Penaeus vannamei</name>
    <name type="common">Whiteleg shrimp</name>
    <name type="synonym">Litopenaeus vannamei</name>
    <dbReference type="NCBI Taxonomy" id="6689"/>
    <lineage>
        <taxon>Eukaryota</taxon>
        <taxon>Metazoa</taxon>
        <taxon>Ecdysozoa</taxon>
        <taxon>Arthropoda</taxon>
        <taxon>Crustacea</taxon>
        <taxon>Multicrustacea</taxon>
        <taxon>Malacostraca</taxon>
        <taxon>Eumalacostraca</taxon>
        <taxon>Eucarida</taxon>
        <taxon>Decapoda</taxon>
        <taxon>Dendrobranchiata</taxon>
        <taxon>Penaeoidea</taxon>
        <taxon>Penaeidae</taxon>
        <taxon>Penaeus</taxon>
    </lineage>
</organism>
<dbReference type="SUPFAM" id="SSF69179">
    <property type="entry name" value="Integrin domains"/>
    <property type="match status" value="1"/>
</dbReference>
<dbReference type="InterPro" id="IPR057073">
    <property type="entry name" value="EGF_integrin_2"/>
</dbReference>
<keyword evidence="11" id="KW-0472">Membrane</keyword>
<dbReference type="SUPFAM" id="SSF53300">
    <property type="entry name" value="vWA-like"/>
    <property type="match status" value="1"/>
</dbReference>
<dbReference type="GO" id="GO:0007157">
    <property type="term" value="P:heterophilic cell-cell adhesion via plasma membrane cell adhesion molecules"/>
    <property type="evidence" value="ECO:0007669"/>
    <property type="project" value="UniProtKB-ARBA"/>
</dbReference>
<dbReference type="GO" id="GO:0005178">
    <property type="term" value="F:integrin binding"/>
    <property type="evidence" value="ECO:0007669"/>
    <property type="project" value="TreeGrafter"/>
</dbReference>
<dbReference type="InterPro" id="IPR015812">
    <property type="entry name" value="Integrin_bsu"/>
</dbReference>
<dbReference type="GO" id="GO:0007160">
    <property type="term" value="P:cell-matrix adhesion"/>
    <property type="evidence" value="ECO:0007669"/>
    <property type="project" value="TreeGrafter"/>
</dbReference>
<dbReference type="Gene3D" id="3.40.50.410">
    <property type="entry name" value="von Willebrand factor, type A domain"/>
    <property type="match status" value="1"/>
</dbReference>
<evidence type="ECO:0000313" key="16">
    <source>
        <dbReference type="EMBL" id="ROT76377.1"/>
    </source>
</evidence>
<dbReference type="OrthoDB" id="410592at2759"/>
<keyword evidence="13" id="KW-0325">Glycoprotein</keyword>
<evidence type="ECO:0000256" key="6">
    <source>
        <dbReference type="ARBA" id="ARBA00022729"/>
    </source>
</evidence>
<keyword evidence="12" id="KW-1015">Disulfide bond</keyword>
<dbReference type="Pfam" id="PF18372">
    <property type="entry name" value="I-EGF_1"/>
    <property type="match status" value="1"/>
</dbReference>
<dbReference type="GO" id="GO:0009986">
    <property type="term" value="C:cell surface"/>
    <property type="evidence" value="ECO:0007669"/>
    <property type="project" value="TreeGrafter"/>
</dbReference>
<comment type="caution">
    <text evidence="16">The sequence shown here is derived from an EMBL/GenBank/DDBJ whole genome shotgun (WGS) entry which is preliminary data.</text>
</comment>
<accession>A0A423TJ17</accession>
<reference evidence="16 17" key="2">
    <citation type="submission" date="2019-01" db="EMBL/GenBank/DDBJ databases">
        <title>The decoding of complex shrimp genome reveals the adaptation for benthos swimmer, frequently molting mechanism and breeding impact on genome.</title>
        <authorList>
            <person name="Sun Y."/>
            <person name="Gao Y."/>
            <person name="Yu Y."/>
        </authorList>
    </citation>
    <scope>NUCLEOTIDE SEQUENCE [LARGE SCALE GENOMIC DNA]</scope>
    <source>
        <tissue evidence="16">Muscle</tissue>
    </source>
</reference>
<dbReference type="Gene3D" id="2.10.25.10">
    <property type="entry name" value="Laminin"/>
    <property type="match status" value="3"/>
</dbReference>
<keyword evidence="7" id="KW-0677">Repeat</keyword>
<dbReference type="PRINTS" id="PR01186">
    <property type="entry name" value="INTEGRINB"/>
</dbReference>
<protein>
    <recommendedName>
        <fullName evidence="14">Integrin beta</fullName>
    </recommendedName>
</protein>
<dbReference type="GO" id="GO:0008305">
    <property type="term" value="C:integrin complex"/>
    <property type="evidence" value="ECO:0007669"/>
    <property type="project" value="TreeGrafter"/>
</dbReference>
<dbReference type="PROSITE" id="PS00243">
    <property type="entry name" value="I_EGF_1"/>
    <property type="match status" value="1"/>
</dbReference>
<evidence type="ECO:0000256" key="10">
    <source>
        <dbReference type="ARBA" id="ARBA00023037"/>
    </source>
</evidence>
<dbReference type="Pfam" id="PF07974">
    <property type="entry name" value="EGF_2"/>
    <property type="match status" value="1"/>
</dbReference>
<proteinExistence type="inferred from homology"/>
<dbReference type="AlphaFoldDB" id="A0A423TJ17"/>
<evidence type="ECO:0000313" key="17">
    <source>
        <dbReference type="Proteomes" id="UP000283509"/>
    </source>
</evidence>
<dbReference type="InterPro" id="IPR032695">
    <property type="entry name" value="Integrin_dom_sf"/>
</dbReference>
<keyword evidence="5 14" id="KW-0812">Transmembrane</keyword>